<evidence type="ECO:0000313" key="2">
    <source>
        <dbReference type="EMBL" id="SFU01879.1"/>
    </source>
</evidence>
<feature type="domain" description="Transposase-like Mu C-terminal" evidence="1">
    <location>
        <begin position="16"/>
        <end position="69"/>
    </location>
</feature>
<evidence type="ECO:0000259" key="1">
    <source>
        <dbReference type="Pfam" id="PF09299"/>
    </source>
</evidence>
<dbReference type="AlphaFoldDB" id="A0A1I7CRB0"/>
<sequence>MPSVEPQRKALGTRWEKTVTKKGITVLGIRYHSEVLARWFMHARSKKVRIRFYSEDIGALAVELDGKWIELPSVTSIDDDIGHPAAGRRRFLVKCPTRAAPRHSILYGYSPRSEGHHQKHAVCGL</sequence>
<dbReference type="Pfam" id="PF09299">
    <property type="entry name" value="Mu-transpos_C"/>
    <property type="match status" value="1"/>
</dbReference>
<dbReference type="OrthoDB" id="9814072at2"/>
<reference evidence="2 3" key="1">
    <citation type="submission" date="2016-10" db="EMBL/GenBank/DDBJ databases">
        <authorList>
            <person name="de Groot N.N."/>
        </authorList>
    </citation>
    <scope>NUCLEOTIDE SEQUENCE [LARGE SCALE GENOMIC DNA]</scope>
    <source>
        <strain evidence="2 3">CGMCC 1.10959</strain>
    </source>
</reference>
<protein>
    <submittedName>
        <fullName evidence="2">Mu transposase, C-terminal</fullName>
    </submittedName>
</protein>
<keyword evidence="3" id="KW-1185">Reference proteome</keyword>
<name>A0A1I7CRB0_9RHOB</name>
<dbReference type="RefSeq" id="WP_074920641.1">
    <property type="nucleotide sequence ID" value="NZ_FPAW01000019.1"/>
</dbReference>
<gene>
    <name evidence="2" type="ORF">SAMN05216236_1193</name>
</gene>
<dbReference type="InterPro" id="IPR015378">
    <property type="entry name" value="Transposase-like_Mu_C"/>
</dbReference>
<accession>A0A1I7CRB0</accession>
<evidence type="ECO:0000313" key="3">
    <source>
        <dbReference type="Proteomes" id="UP000182466"/>
    </source>
</evidence>
<organism evidence="2 3">
    <name type="scientific">Sedimentitalea nanhaiensis</name>
    <dbReference type="NCBI Taxonomy" id="999627"/>
    <lineage>
        <taxon>Bacteria</taxon>
        <taxon>Pseudomonadati</taxon>
        <taxon>Pseudomonadota</taxon>
        <taxon>Alphaproteobacteria</taxon>
        <taxon>Rhodobacterales</taxon>
        <taxon>Paracoccaceae</taxon>
        <taxon>Sedimentitalea</taxon>
    </lineage>
</organism>
<dbReference type="EMBL" id="FPAW01000019">
    <property type="protein sequence ID" value="SFU01879.1"/>
    <property type="molecule type" value="Genomic_DNA"/>
</dbReference>
<dbReference type="Proteomes" id="UP000182466">
    <property type="component" value="Unassembled WGS sequence"/>
</dbReference>
<proteinExistence type="predicted"/>